<keyword evidence="14" id="KW-0325">Glycoprotein</keyword>
<evidence type="ECO:0000256" key="17">
    <source>
        <dbReference type="SAM" id="MobiDB-lite"/>
    </source>
</evidence>
<dbReference type="Pfam" id="PF12280">
    <property type="entry name" value="BSMAP"/>
    <property type="match status" value="1"/>
</dbReference>
<dbReference type="GO" id="GO:0008270">
    <property type="term" value="F:zinc ion binding"/>
    <property type="evidence" value="ECO:0007669"/>
    <property type="project" value="UniProtKB-KW"/>
</dbReference>
<feature type="region of interest" description="Disordered" evidence="17">
    <location>
        <begin position="47"/>
        <end position="71"/>
    </location>
</feature>
<dbReference type="FunFam" id="3.30.160.60:FF:001465">
    <property type="entry name" value="Zinc finger protein 560"/>
    <property type="match status" value="1"/>
</dbReference>
<feature type="transmembrane region" description="Helical" evidence="18">
    <location>
        <begin position="753"/>
        <end position="771"/>
    </location>
</feature>
<evidence type="ECO:0000256" key="16">
    <source>
        <dbReference type="PROSITE-ProRule" id="PRU00042"/>
    </source>
</evidence>
<evidence type="ECO:0000256" key="11">
    <source>
        <dbReference type="ARBA" id="ARBA00023034"/>
    </source>
</evidence>
<protein>
    <submittedName>
        <fullName evidence="20">DgyrCDS1617</fullName>
    </submittedName>
</protein>
<organism evidence="20 21">
    <name type="scientific">Dimorphilus gyrociliatus</name>
    <dbReference type="NCBI Taxonomy" id="2664684"/>
    <lineage>
        <taxon>Eukaryota</taxon>
        <taxon>Metazoa</taxon>
        <taxon>Spiralia</taxon>
        <taxon>Lophotrochozoa</taxon>
        <taxon>Annelida</taxon>
        <taxon>Polychaeta</taxon>
        <taxon>Polychaeta incertae sedis</taxon>
        <taxon>Dinophilidae</taxon>
        <taxon>Dimorphilus</taxon>
    </lineage>
</organism>
<evidence type="ECO:0000256" key="1">
    <source>
        <dbReference type="ARBA" id="ARBA00004123"/>
    </source>
</evidence>
<evidence type="ECO:0000256" key="7">
    <source>
        <dbReference type="ARBA" id="ARBA00022737"/>
    </source>
</evidence>
<evidence type="ECO:0000256" key="18">
    <source>
        <dbReference type="SAM" id="Phobius"/>
    </source>
</evidence>
<evidence type="ECO:0000256" key="8">
    <source>
        <dbReference type="ARBA" id="ARBA00022771"/>
    </source>
</evidence>
<keyword evidence="10 18" id="KW-1133">Transmembrane helix</keyword>
<dbReference type="GO" id="GO:0000139">
    <property type="term" value="C:Golgi membrane"/>
    <property type="evidence" value="ECO:0007669"/>
    <property type="project" value="UniProtKB-SubCell"/>
</dbReference>
<keyword evidence="6" id="KW-0732">Signal</keyword>
<keyword evidence="11" id="KW-0333">Golgi apparatus</keyword>
<keyword evidence="21" id="KW-1185">Reference proteome</keyword>
<dbReference type="FunFam" id="3.30.160.60:FF:000100">
    <property type="entry name" value="Zinc finger 45-like"/>
    <property type="match status" value="1"/>
</dbReference>
<feature type="domain" description="C2H2-type" evidence="19">
    <location>
        <begin position="218"/>
        <end position="248"/>
    </location>
</feature>
<dbReference type="OrthoDB" id="6371519at2759"/>
<dbReference type="Proteomes" id="UP000549394">
    <property type="component" value="Unassembled WGS sequence"/>
</dbReference>
<dbReference type="SMART" id="SM00355">
    <property type="entry name" value="ZnF_C2H2"/>
    <property type="match status" value="11"/>
</dbReference>
<comment type="similarity">
    <text evidence="3">Belongs to the TMEM59 family.</text>
</comment>
<feature type="domain" description="C2H2-type" evidence="19">
    <location>
        <begin position="276"/>
        <end position="304"/>
    </location>
</feature>
<dbReference type="PROSITE" id="PS00028">
    <property type="entry name" value="ZINC_FINGER_C2H2_1"/>
    <property type="match status" value="7"/>
</dbReference>
<evidence type="ECO:0000256" key="4">
    <source>
        <dbReference type="ARBA" id="ARBA00022692"/>
    </source>
</evidence>
<evidence type="ECO:0000313" key="21">
    <source>
        <dbReference type="Proteomes" id="UP000549394"/>
    </source>
</evidence>
<comment type="subcellular location">
    <subcellularLocation>
        <location evidence="2">Golgi apparatus membrane</location>
        <topology evidence="2">Single-pass type I membrane protein</topology>
    </subcellularLocation>
    <subcellularLocation>
        <location evidence="1">Nucleus</location>
    </subcellularLocation>
</comment>
<keyword evidence="12" id="KW-0238">DNA-binding</keyword>
<proteinExistence type="inferred from homology"/>
<keyword evidence="15" id="KW-0539">Nucleus</keyword>
<evidence type="ECO:0000256" key="15">
    <source>
        <dbReference type="ARBA" id="ARBA00023242"/>
    </source>
</evidence>
<keyword evidence="5" id="KW-0479">Metal-binding</keyword>
<evidence type="ECO:0000313" key="20">
    <source>
        <dbReference type="EMBL" id="CAD5112396.1"/>
    </source>
</evidence>
<evidence type="ECO:0000256" key="14">
    <source>
        <dbReference type="ARBA" id="ARBA00023180"/>
    </source>
</evidence>
<dbReference type="GO" id="GO:0005634">
    <property type="term" value="C:nucleus"/>
    <property type="evidence" value="ECO:0007669"/>
    <property type="project" value="UniProtKB-SubCell"/>
</dbReference>
<dbReference type="GO" id="GO:0000122">
    <property type="term" value="P:negative regulation of transcription by RNA polymerase II"/>
    <property type="evidence" value="ECO:0007669"/>
    <property type="project" value="UniProtKB-ARBA"/>
</dbReference>
<dbReference type="Gene3D" id="3.30.160.60">
    <property type="entry name" value="Classic Zinc Finger"/>
    <property type="match status" value="5"/>
</dbReference>
<evidence type="ECO:0000256" key="6">
    <source>
        <dbReference type="ARBA" id="ARBA00022729"/>
    </source>
</evidence>
<evidence type="ECO:0000256" key="5">
    <source>
        <dbReference type="ARBA" id="ARBA00022723"/>
    </source>
</evidence>
<feature type="domain" description="C2H2-type" evidence="19">
    <location>
        <begin position="401"/>
        <end position="429"/>
    </location>
</feature>
<evidence type="ECO:0000256" key="10">
    <source>
        <dbReference type="ARBA" id="ARBA00022989"/>
    </source>
</evidence>
<comment type="caution">
    <text evidence="20">The sequence shown here is derived from an EMBL/GenBank/DDBJ whole genome shotgun (WGS) entry which is preliminary data.</text>
</comment>
<dbReference type="PROSITE" id="PS50157">
    <property type="entry name" value="ZINC_FINGER_C2H2_2"/>
    <property type="match status" value="7"/>
</dbReference>
<reference evidence="20 21" key="1">
    <citation type="submission" date="2020-08" db="EMBL/GenBank/DDBJ databases">
        <authorList>
            <person name="Hejnol A."/>
        </authorList>
    </citation>
    <scope>NUCLEOTIDE SEQUENCE [LARGE SCALE GENOMIC DNA]</scope>
</reference>
<evidence type="ECO:0000256" key="13">
    <source>
        <dbReference type="ARBA" id="ARBA00023136"/>
    </source>
</evidence>
<dbReference type="PANTHER" id="PTHR28652">
    <property type="entry name" value="TRANSMEMBRANE PROTEIN 59-LIKE PROTEIN"/>
    <property type="match status" value="1"/>
</dbReference>
<dbReference type="AlphaFoldDB" id="A0A7I8V9Q5"/>
<gene>
    <name evidence="20" type="ORF">DGYR_LOCUS1550</name>
</gene>
<dbReference type="GO" id="GO:0003677">
    <property type="term" value="F:DNA binding"/>
    <property type="evidence" value="ECO:0007669"/>
    <property type="project" value="UniProtKB-KW"/>
</dbReference>
<evidence type="ECO:0000256" key="9">
    <source>
        <dbReference type="ARBA" id="ARBA00022833"/>
    </source>
</evidence>
<evidence type="ECO:0000259" key="19">
    <source>
        <dbReference type="PROSITE" id="PS50157"/>
    </source>
</evidence>
<keyword evidence="7" id="KW-0677">Repeat</keyword>
<accession>A0A7I8V9Q5</accession>
<keyword evidence="4 18" id="KW-0812">Transmembrane</keyword>
<keyword evidence="8 16" id="KW-0863">Zinc-finger</keyword>
<feature type="domain" description="C2H2-type" evidence="19">
    <location>
        <begin position="458"/>
        <end position="486"/>
    </location>
</feature>
<keyword evidence="9" id="KW-0862">Zinc</keyword>
<name>A0A7I8V9Q5_9ANNE</name>
<evidence type="ECO:0000256" key="3">
    <source>
        <dbReference type="ARBA" id="ARBA00009643"/>
    </source>
</evidence>
<keyword evidence="13 18" id="KW-0472">Membrane</keyword>
<dbReference type="PANTHER" id="PTHR28652:SF2">
    <property type="entry name" value="TRANSMEMBRANE PROTEIN 59-LIKE PROTEIN"/>
    <property type="match status" value="1"/>
</dbReference>
<dbReference type="SUPFAM" id="SSF57667">
    <property type="entry name" value="beta-beta-alpha zinc fingers"/>
    <property type="match status" value="4"/>
</dbReference>
<dbReference type="InterPro" id="IPR013087">
    <property type="entry name" value="Znf_C2H2_type"/>
</dbReference>
<feature type="compositionally biased region" description="Polar residues" evidence="17">
    <location>
        <begin position="48"/>
        <end position="63"/>
    </location>
</feature>
<sequence length="826" mass="95076">MPLIEIGQHFKKWTSCKKKLCIRSNEEFAGYLLYIYETFVDSKDRKITQSSHDSSDNAVTQNDPVKENAIDPNITDLQKGMILDFAEPCEIEICEDIEGTNLAEDNSPSGNLICNNENSNEQETTEFEKNLKEEKQLKRKRPKSDGLCADQTEVKCAYCDFIASNRKEYSQHRIENHPKSQLSRIVKDPVICDKCGKVLQNKYKYWGHKRACHSTKEYKCQRKGCNFITRSHSGLYQHENSVHAERRHLCSQCGKCFKRPDALRIHVRTHTGEKPYSCPHCDKKFADMSTRTDHLVRKHKDLEGRSIFCDVCQKPFRTLAAKERHQEKKSCAKNGMKTSLLACKYDDCNYSTRYHNSLRYHVKSAHEKLKSFKCKSCSKAFTSKHQVLRHEETHDNNRERYECKECNKTFLRIGALERHRKQQHLKNTPHKCRECGLGFVYPSQLKQHMYKHKGIKPYKCRFCSSFFQHVATAWSHEHRVHKEEWKRIGHTLGPLKPVEDEEAEVITISNITSEAVTTVPVQINQSLLEGVSITNILNLDLAGKCHSVCENTFPLHTYEKATHLVCCKRGCRLYSVIDFVKDSNEENSTLNNCLSACKEAYQDKGEREACTLGCAKQKEFNKRESVNDEEIGSYEFAIFYPVTYIHDMYKNAFDKMASHIQISWTYLAQTDESGRTLIIQSGPTLEFDPASFDIKTSNILETNLAEVDKSATEDIKMSQLINSQETETSSTLLKEREATLLACIARKTGLSRLILSLTLFLSAVFMLWLCFNSAATAPEHKINHQLSINGDLNYLNSVEKKYLKEYMQEKLPMAAPLPVKINFQTV</sequence>
<evidence type="ECO:0000256" key="12">
    <source>
        <dbReference type="ARBA" id="ARBA00023125"/>
    </source>
</evidence>
<feature type="domain" description="C2H2-type" evidence="19">
    <location>
        <begin position="430"/>
        <end position="457"/>
    </location>
</feature>
<evidence type="ECO:0000256" key="2">
    <source>
        <dbReference type="ARBA" id="ARBA00004614"/>
    </source>
</evidence>
<dbReference type="Pfam" id="PF13912">
    <property type="entry name" value="zf-C2H2_6"/>
    <property type="match status" value="1"/>
</dbReference>
<dbReference type="Pfam" id="PF00096">
    <property type="entry name" value="zf-C2H2"/>
    <property type="match status" value="2"/>
</dbReference>
<dbReference type="InterPro" id="IPR036236">
    <property type="entry name" value="Znf_C2H2_sf"/>
</dbReference>
<feature type="domain" description="C2H2-type" evidence="19">
    <location>
        <begin position="248"/>
        <end position="275"/>
    </location>
</feature>
<feature type="domain" description="C2H2-type" evidence="19">
    <location>
        <begin position="372"/>
        <end position="399"/>
    </location>
</feature>
<dbReference type="InterPro" id="IPR022065">
    <property type="entry name" value="Uncharacterised_TMEM59"/>
</dbReference>
<dbReference type="EMBL" id="CAJFCJ010000002">
    <property type="protein sequence ID" value="CAD5112396.1"/>
    <property type="molecule type" value="Genomic_DNA"/>
</dbReference>